<proteinExistence type="predicted"/>
<accession>A0A7T8GRY0</accession>
<dbReference type="OrthoDB" id="8063408at2759"/>
<dbReference type="EMBL" id="CP045905">
    <property type="protein sequence ID" value="QQP36650.1"/>
    <property type="molecule type" value="Genomic_DNA"/>
</dbReference>
<evidence type="ECO:0000313" key="2">
    <source>
        <dbReference type="Proteomes" id="UP000595437"/>
    </source>
</evidence>
<protein>
    <submittedName>
        <fullName evidence="1">Uncharacterized protein</fullName>
    </submittedName>
</protein>
<name>A0A7T8GRY0_CALRO</name>
<sequence length="56" mass="6402">MQDPEFSGKLLAPDKRAWRSFVAVAQGFLVKNKEENYRELVDDLLKSYKGWVAGCP</sequence>
<dbReference type="Proteomes" id="UP000595437">
    <property type="component" value="Chromosome 16"/>
</dbReference>
<dbReference type="AlphaFoldDB" id="A0A7T8GRY0"/>
<evidence type="ECO:0000313" key="1">
    <source>
        <dbReference type="EMBL" id="QQP36650.1"/>
    </source>
</evidence>
<organism evidence="1 2">
    <name type="scientific">Caligus rogercresseyi</name>
    <name type="common">Sea louse</name>
    <dbReference type="NCBI Taxonomy" id="217165"/>
    <lineage>
        <taxon>Eukaryota</taxon>
        <taxon>Metazoa</taxon>
        <taxon>Ecdysozoa</taxon>
        <taxon>Arthropoda</taxon>
        <taxon>Crustacea</taxon>
        <taxon>Multicrustacea</taxon>
        <taxon>Hexanauplia</taxon>
        <taxon>Copepoda</taxon>
        <taxon>Siphonostomatoida</taxon>
        <taxon>Caligidae</taxon>
        <taxon>Caligus</taxon>
    </lineage>
</organism>
<gene>
    <name evidence="1" type="ORF">FKW44_021817</name>
</gene>
<reference evidence="2" key="1">
    <citation type="submission" date="2021-01" db="EMBL/GenBank/DDBJ databases">
        <title>Caligus Genome Assembly.</title>
        <authorList>
            <person name="Gallardo-Escarate C."/>
        </authorList>
    </citation>
    <scope>NUCLEOTIDE SEQUENCE [LARGE SCALE GENOMIC DNA]</scope>
</reference>
<keyword evidence="2" id="KW-1185">Reference proteome</keyword>